<feature type="compositionally biased region" description="Basic and acidic residues" evidence="1">
    <location>
        <begin position="18"/>
        <end position="32"/>
    </location>
</feature>
<dbReference type="AlphaFoldDB" id="A0A6J4R6X4"/>
<reference evidence="2" key="1">
    <citation type="submission" date="2020-02" db="EMBL/GenBank/DDBJ databases">
        <authorList>
            <person name="Meier V. D."/>
        </authorList>
    </citation>
    <scope>NUCLEOTIDE SEQUENCE</scope>
    <source>
        <strain evidence="2">AVDCRST_MAG38</strain>
    </source>
</reference>
<organism evidence="2">
    <name type="scientific">uncultured Solirubrobacteraceae bacterium</name>
    <dbReference type="NCBI Taxonomy" id="1162706"/>
    <lineage>
        <taxon>Bacteria</taxon>
        <taxon>Bacillati</taxon>
        <taxon>Actinomycetota</taxon>
        <taxon>Thermoleophilia</taxon>
        <taxon>Solirubrobacterales</taxon>
        <taxon>Solirubrobacteraceae</taxon>
        <taxon>environmental samples</taxon>
    </lineage>
</organism>
<name>A0A6J4R6X4_9ACTN</name>
<feature type="region of interest" description="Disordered" evidence="1">
    <location>
        <begin position="1"/>
        <end position="32"/>
    </location>
</feature>
<dbReference type="EMBL" id="CADCVJ010000046">
    <property type="protein sequence ID" value="CAA9465839.1"/>
    <property type="molecule type" value="Genomic_DNA"/>
</dbReference>
<proteinExistence type="predicted"/>
<feature type="non-terminal residue" evidence="2">
    <location>
        <position position="1"/>
    </location>
</feature>
<evidence type="ECO:0000256" key="1">
    <source>
        <dbReference type="SAM" id="MobiDB-lite"/>
    </source>
</evidence>
<protein>
    <submittedName>
        <fullName evidence="2">Uncharacterized protein</fullName>
    </submittedName>
</protein>
<feature type="non-terminal residue" evidence="2">
    <location>
        <position position="32"/>
    </location>
</feature>
<gene>
    <name evidence="2" type="ORF">AVDCRST_MAG38-683</name>
</gene>
<accession>A0A6J4R6X4</accession>
<sequence>PEALGQVGQLGQQMEDAVGDHGREIRGAEGVV</sequence>
<evidence type="ECO:0000313" key="2">
    <source>
        <dbReference type="EMBL" id="CAA9465839.1"/>
    </source>
</evidence>